<sequence length="51" mass="5590">MDNCRQSMTHAAAACVWQGRLWGGDSFDTQRNRHKKPLKPNIGAGCSGFIA</sequence>
<dbReference type="Proteomes" id="UP000197424">
    <property type="component" value="Chromosome"/>
</dbReference>
<name>A0A248LNA4_9NEIS</name>
<dbReference type="AlphaFoldDB" id="A0A248LNA4"/>
<gene>
    <name evidence="1" type="ORF">LHGZ1_3416</name>
</gene>
<dbReference type="EMBL" id="CP022115">
    <property type="protein sequence ID" value="ASJ26247.1"/>
    <property type="molecule type" value="Genomic_DNA"/>
</dbReference>
<evidence type="ECO:0000313" key="2">
    <source>
        <dbReference type="Proteomes" id="UP000197424"/>
    </source>
</evidence>
<evidence type="ECO:0000313" key="1">
    <source>
        <dbReference type="EMBL" id="ASJ26247.1"/>
    </source>
</evidence>
<organism evidence="1 2">
    <name type="scientific">Laribacter hongkongensis</name>
    <dbReference type="NCBI Taxonomy" id="168471"/>
    <lineage>
        <taxon>Bacteria</taxon>
        <taxon>Pseudomonadati</taxon>
        <taxon>Pseudomonadota</taxon>
        <taxon>Betaproteobacteria</taxon>
        <taxon>Neisseriales</taxon>
        <taxon>Aquaspirillaceae</taxon>
        <taxon>Laribacter</taxon>
    </lineage>
</organism>
<reference evidence="2" key="1">
    <citation type="submission" date="2017-06" db="EMBL/GenBank/DDBJ databases">
        <title>Whole genome sequence of Laribacter hongkongensis LHGZ1.</title>
        <authorList>
            <person name="Chen D."/>
            <person name="Wu H."/>
            <person name="Chen J."/>
        </authorList>
    </citation>
    <scope>NUCLEOTIDE SEQUENCE [LARGE SCALE GENOMIC DNA]</scope>
    <source>
        <strain evidence="2">LHGZ1</strain>
    </source>
</reference>
<proteinExistence type="predicted"/>
<protein>
    <submittedName>
        <fullName evidence="1">Uncharacterized protein</fullName>
    </submittedName>
</protein>
<accession>A0A248LNA4</accession>